<accession>A0AC59Y2N3</accession>
<gene>
    <name evidence="1" type="ORF">MRATA1EN22A_LOCUS1046</name>
</gene>
<sequence length="102" mass="11512">MEGPWVPKGHGVLSCLLLDLLPEVKIDFCFVSVTLSVSVYLWEDAGRKVRGHLFWAWWTRVQKAASCHLAEWVACRPEGGSRLWGPGSLNTTSHPALPRRTW</sequence>
<organism evidence="1 2">
    <name type="scientific">Rangifer tarandus platyrhynchus</name>
    <name type="common">Svalbard reindeer</name>
    <dbReference type="NCBI Taxonomy" id="3082113"/>
    <lineage>
        <taxon>Eukaryota</taxon>
        <taxon>Metazoa</taxon>
        <taxon>Chordata</taxon>
        <taxon>Craniata</taxon>
        <taxon>Vertebrata</taxon>
        <taxon>Euteleostomi</taxon>
        <taxon>Mammalia</taxon>
        <taxon>Eutheria</taxon>
        <taxon>Laurasiatheria</taxon>
        <taxon>Artiodactyla</taxon>
        <taxon>Ruminantia</taxon>
        <taxon>Pecora</taxon>
        <taxon>Cervidae</taxon>
        <taxon>Odocoileinae</taxon>
        <taxon>Rangifer</taxon>
    </lineage>
</organism>
<protein>
    <submittedName>
        <fullName evidence="1">Uncharacterized protein</fullName>
    </submittedName>
</protein>
<reference evidence="1" key="2">
    <citation type="submission" date="2025-03" db="EMBL/GenBank/DDBJ databases">
        <authorList>
            <consortium name="ELIXIR-Norway"/>
            <consortium name="Elixir Norway"/>
        </authorList>
    </citation>
    <scope>NUCLEOTIDE SEQUENCE</scope>
</reference>
<name>A0AC59Y2N3_RANTA</name>
<proteinExistence type="predicted"/>
<dbReference type="Proteomes" id="UP001162501">
    <property type="component" value="Chromosome 1"/>
</dbReference>
<evidence type="ECO:0000313" key="2">
    <source>
        <dbReference type="Proteomes" id="UP001162501"/>
    </source>
</evidence>
<dbReference type="EMBL" id="OX596085">
    <property type="protein sequence ID" value="CAM9329861.1"/>
    <property type="molecule type" value="Genomic_DNA"/>
</dbReference>
<reference evidence="1" key="1">
    <citation type="submission" date="2023-05" db="EMBL/GenBank/DDBJ databases">
        <authorList>
            <consortium name="ELIXIR-Norway"/>
        </authorList>
    </citation>
    <scope>NUCLEOTIDE SEQUENCE</scope>
</reference>
<evidence type="ECO:0000313" key="1">
    <source>
        <dbReference type="EMBL" id="CAM9329861.1"/>
    </source>
</evidence>